<dbReference type="InterPro" id="IPR013424">
    <property type="entry name" value="Ice-binding_C"/>
</dbReference>
<protein>
    <submittedName>
        <fullName evidence="1">PEP-CTERM sorting domain-containing protein</fullName>
    </submittedName>
</protein>
<keyword evidence="2" id="KW-1185">Reference proteome</keyword>
<accession>A0ABX1U2D7</accession>
<comment type="caution">
    <text evidence="1">The sequence shown here is derived from an EMBL/GenBank/DDBJ whole genome shotgun (WGS) entry which is preliminary data.</text>
</comment>
<sequence length="61" mass="6422">MICAASRLTTGALYVVDQFGGSGRILRVALNGAELPEPATLLLTLLGMVGLPVARRRKTLV</sequence>
<dbReference type="EMBL" id="SPMY01000068">
    <property type="protein sequence ID" value="NMQ29766.1"/>
    <property type="molecule type" value="Genomic_DNA"/>
</dbReference>
<evidence type="ECO:0000313" key="1">
    <source>
        <dbReference type="EMBL" id="NMQ29766.1"/>
    </source>
</evidence>
<name>A0ABX1U2D7_9PROT</name>
<dbReference type="RefSeq" id="WP_169068219.1">
    <property type="nucleotide sequence ID" value="NZ_SPMY01000068.1"/>
</dbReference>
<organism evidence="1 2">
    <name type="scientific">Candidatus Accumulibacter phosphatis</name>
    <dbReference type="NCBI Taxonomy" id="327160"/>
    <lineage>
        <taxon>Bacteria</taxon>
        <taxon>Pseudomonadati</taxon>
        <taxon>Pseudomonadota</taxon>
        <taxon>Betaproteobacteria</taxon>
        <taxon>Candidatus Accumulibacter</taxon>
    </lineage>
</organism>
<dbReference type="NCBIfam" id="TIGR02595">
    <property type="entry name" value="PEP_CTERM"/>
    <property type="match status" value="1"/>
</dbReference>
<proteinExistence type="predicted"/>
<evidence type="ECO:0000313" key="2">
    <source>
        <dbReference type="Proteomes" id="UP000749010"/>
    </source>
</evidence>
<gene>
    <name evidence="1" type="ORF">E4Q23_19555</name>
</gene>
<dbReference type="Proteomes" id="UP000749010">
    <property type="component" value="Unassembled WGS sequence"/>
</dbReference>
<reference evidence="1 2" key="1">
    <citation type="submission" date="2019-03" db="EMBL/GenBank/DDBJ databases">
        <title>Metabolic reconstructions from genomes of highly enriched 'Candidatus Accumulibacter' and 'Candidatus Competibacter' bioreactor populations.</title>
        <authorList>
            <person name="Annavajhala M.K."/>
            <person name="Welles L."/>
            <person name="Abbas B."/>
            <person name="Sorokin D."/>
            <person name="Park H."/>
            <person name="Van Loosdrecht M."/>
            <person name="Chandran K."/>
        </authorList>
    </citation>
    <scope>NUCLEOTIDE SEQUENCE [LARGE SCALE GENOMIC DNA]</scope>
    <source>
        <strain evidence="1 2">SBR_S</strain>
    </source>
</reference>